<comment type="caution">
    <text evidence="2">The sequence shown here is derived from an EMBL/GenBank/DDBJ whole genome shotgun (WGS) entry which is preliminary data.</text>
</comment>
<reference evidence="2" key="1">
    <citation type="submission" date="2020-12" db="EMBL/GenBank/DDBJ databases">
        <authorList>
            <person name="Iha C."/>
        </authorList>
    </citation>
    <scope>NUCLEOTIDE SEQUENCE</scope>
</reference>
<dbReference type="InterPro" id="IPR041499">
    <property type="entry name" value="Tfc1/Sfc1_N"/>
</dbReference>
<evidence type="ECO:0000313" key="2">
    <source>
        <dbReference type="EMBL" id="CAD7701658.1"/>
    </source>
</evidence>
<dbReference type="GO" id="GO:0001002">
    <property type="term" value="F:RNA polymerase III type 1 promoter sequence-specific DNA binding"/>
    <property type="evidence" value="ECO:0007669"/>
    <property type="project" value="TreeGrafter"/>
</dbReference>
<gene>
    <name evidence="2" type="ORF">OSTQU699_LOCUS7015</name>
</gene>
<dbReference type="GO" id="GO:0000127">
    <property type="term" value="C:transcription factor TFIIIC complex"/>
    <property type="evidence" value="ECO:0007669"/>
    <property type="project" value="InterPro"/>
</dbReference>
<dbReference type="AlphaFoldDB" id="A0A8S1J6Y6"/>
<name>A0A8S1J6Y6_9CHLO</name>
<dbReference type="Proteomes" id="UP000708148">
    <property type="component" value="Unassembled WGS sequence"/>
</dbReference>
<feature type="domain" description="Transcription factor IIIC subunit Tfc1/Sfc1 triple barrel" evidence="1">
    <location>
        <begin position="16"/>
        <end position="86"/>
    </location>
</feature>
<dbReference type="InterPro" id="IPR040454">
    <property type="entry name" value="TF_IIIC_Tfc1/Sfc1"/>
</dbReference>
<evidence type="ECO:0000259" key="1">
    <source>
        <dbReference type="Pfam" id="PF17682"/>
    </source>
</evidence>
<keyword evidence="3" id="KW-1185">Reference proteome</keyword>
<dbReference type="Gene3D" id="3.30.200.160">
    <property type="entry name" value="TFIIIC, subcomplex tauA, subunit Sfc1, barrel domain"/>
    <property type="match status" value="1"/>
</dbReference>
<dbReference type="PANTHER" id="PTHR13230:SF5">
    <property type="entry name" value="GENERAL TRANSCRIPTION FACTOR 3C POLYPEPTIDE 5"/>
    <property type="match status" value="1"/>
</dbReference>
<dbReference type="OrthoDB" id="5598268at2759"/>
<dbReference type="GO" id="GO:0006384">
    <property type="term" value="P:transcription initiation at RNA polymerase III promoter"/>
    <property type="evidence" value="ECO:0007669"/>
    <property type="project" value="InterPro"/>
</dbReference>
<protein>
    <recommendedName>
        <fullName evidence="1">Transcription factor IIIC subunit Tfc1/Sfc1 triple barrel domain-containing protein</fullName>
    </recommendedName>
</protein>
<accession>A0A8S1J6Y6</accession>
<proteinExistence type="predicted"/>
<dbReference type="Pfam" id="PF17682">
    <property type="entry name" value="Tau95_N"/>
    <property type="match status" value="1"/>
</dbReference>
<dbReference type="InterPro" id="IPR042536">
    <property type="entry name" value="TFIIIC_tauA_Sfc1"/>
</dbReference>
<dbReference type="PANTHER" id="PTHR13230">
    <property type="entry name" value="GENERAL TRANSCRIPTION FACTOR IIIC, POLYPEPTIDE 5"/>
    <property type="match status" value="1"/>
</dbReference>
<dbReference type="GO" id="GO:0001003">
    <property type="term" value="F:RNA polymerase III type 2 promoter sequence-specific DNA binding"/>
    <property type="evidence" value="ECO:0007669"/>
    <property type="project" value="TreeGrafter"/>
</dbReference>
<dbReference type="EMBL" id="CAJHUC010001598">
    <property type="protein sequence ID" value="CAD7701658.1"/>
    <property type="molecule type" value="Genomic_DNA"/>
</dbReference>
<sequence length="123" mass="13010">MEDVVEVAIPESLSTCAEYPALVQNVPEALRTIGGEGGVSRAASSGGRGRRAFLSLRWRPDDPMCHPIYGERHGNTGLLLRVARRRASAAGGPAGEAEGAEARVEIASVVKGCYRSAGVFRFV</sequence>
<evidence type="ECO:0000313" key="3">
    <source>
        <dbReference type="Proteomes" id="UP000708148"/>
    </source>
</evidence>
<organism evidence="2 3">
    <name type="scientific">Ostreobium quekettii</name>
    <dbReference type="NCBI Taxonomy" id="121088"/>
    <lineage>
        <taxon>Eukaryota</taxon>
        <taxon>Viridiplantae</taxon>
        <taxon>Chlorophyta</taxon>
        <taxon>core chlorophytes</taxon>
        <taxon>Ulvophyceae</taxon>
        <taxon>TCBD clade</taxon>
        <taxon>Bryopsidales</taxon>
        <taxon>Ostreobineae</taxon>
        <taxon>Ostreobiaceae</taxon>
        <taxon>Ostreobium</taxon>
    </lineage>
</organism>